<keyword evidence="14" id="KW-1185">Reference proteome</keyword>
<dbReference type="GO" id="GO:0046872">
    <property type="term" value="F:metal ion binding"/>
    <property type="evidence" value="ECO:0007669"/>
    <property type="project" value="UniProtKB-UniRule"/>
</dbReference>
<evidence type="ECO:0000256" key="11">
    <source>
        <dbReference type="PIRSR" id="PIRSR006268-2"/>
    </source>
</evidence>
<evidence type="ECO:0000256" key="4">
    <source>
        <dbReference type="ARBA" id="ARBA00022679"/>
    </source>
</evidence>
<evidence type="ECO:0000256" key="12">
    <source>
        <dbReference type="SAM" id="SignalP"/>
    </source>
</evidence>
<evidence type="ECO:0000313" key="13">
    <source>
        <dbReference type="EMBL" id="RDY30057.1"/>
    </source>
</evidence>
<dbReference type="Pfam" id="PF02424">
    <property type="entry name" value="ApbE"/>
    <property type="match status" value="1"/>
</dbReference>
<evidence type="ECO:0000256" key="9">
    <source>
        <dbReference type="ARBA" id="ARBA00048540"/>
    </source>
</evidence>
<dbReference type="GO" id="GO:0016740">
    <property type="term" value="F:transferase activity"/>
    <property type="evidence" value="ECO:0007669"/>
    <property type="project" value="UniProtKB-UniRule"/>
</dbReference>
<keyword evidence="7 10" id="KW-0460">Magnesium</keyword>
<evidence type="ECO:0000256" key="6">
    <source>
        <dbReference type="ARBA" id="ARBA00022827"/>
    </source>
</evidence>
<keyword evidence="4 10" id="KW-0808">Transferase</keyword>
<dbReference type="InterPro" id="IPR003374">
    <property type="entry name" value="ApbE-like_sf"/>
</dbReference>
<feature type="signal peptide" evidence="12">
    <location>
        <begin position="1"/>
        <end position="25"/>
    </location>
</feature>
<comment type="caution">
    <text evidence="13">The sequence shown here is derived from an EMBL/GenBank/DDBJ whole genome shotgun (WGS) entry which is preliminary data.</text>
</comment>
<evidence type="ECO:0000256" key="3">
    <source>
        <dbReference type="ARBA" id="ARBA00022630"/>
    </source>
</evidence>
<feature type="binding site" evidence="11">
    <location>
        <position position="306"/>
    </location>
    <ligand>
        <name>Mg(2+)</name>
        <dbReference type="ChEBI" id="CHEBI:18420"/>
    </ligand>
</feature>
<dbReference type="PANTHER" id="PTHR30040:SF2">
    <property type="entry name" value="FAD:PROTEIN FMN TRANSFERASE"/>
    <property type="match status" value="1"/>
</dbReference>
<dbReference type="InterPro" id="IPR024932">
    <property type="entry name" value="ApbE"/>
</dbReference>
<dbReference type="AlphaFoldDB" id="A0A371JBL3"/>
<keyword evidence="12" id="KW-0732">Signal</keyword>
<keyword evidence="5 10" id="KW-0479">Metal-binding</keyword>
<feature type="binding site" evidence="11">
    <location>
        <position position="189"/>
    </location>
    <ligand>
        <name>Mg(2+)</name>
        <dbReference type="ChEBI" id="CHEBI:18420"/>
    </ligand>
</feature>
<gene>
    <name evidence="13" type="ORF">CG710_016585</name>
</gene>
<dbReference type="SUPFAM" id="SSF143631">
    <property type="entry name" value="ApbE-like"/>
    <property type="match status" value="1"/>
</dbReference>
<evidence type="ECO:0000256" key="8">
    <source>
        <dbReference type="ARBA" id="ARBA00031306"/>
    </source>
</evidence>
<dbReference type="EMBL" id="NOKA02000050">
    <property type="protein sequence ID" value="RDY30057.1"/>
    <property type="molecule type" value="Genomic_DNA"/>
</dbReference>
<dbReference type="OrthoDB" id="9778595at2"/>
<proteinExistence type="inferred from homology"/>
<sequence length="352" mass="39638">MKVLAKRVLSIFLLWVMTINLTACSGTKESRYEASFLELFDTVTTIVGYAENKDEFTKYVQIIYNQLSEYHQLYNIYNDYEGINNIKTINDNAGISPVKVNQKIIDLLKFSKKAYEETNGKTNIALGSVLSVWHDYRTRGIEDPENAQLPPMDLLEEKLKHTDINNIIINEEESTVYIQDSLMSIDVGAIAKGYAVEAVSQYIEEQGFTHAVISVGGNVRALGTKIIDGKEQAWSAGIQNPDSESENTNLYILNLKDYSLVTSGVYQRYYTVDGKEYHHIINPSTLMPADYFLSVSIVCKESGNADALSTAVFNMPYEDGVTLIESLEETEALWVFKDGSMKYSSGFDKFIK</sequence>
<evidence type="ECO:0000256" key="5">
    <source>
        <dbReference type="ARBA" id="ARBA00022723"/>
    </source>
</evidence>
<feature type="binding site" evidence="11">
    <location>
        <position position="310"/>
    </location>
    <ligand>
        <name>Mg(2+)</name>
        <dbReference type="ChEBI" id="CHEBI:18420"/>
    </ligand>
</feature>
<name>A0A371JBL3_9FIRM</name>
<dbReference type="RefSeq" id="WP_094377739.1">
    <property type="nucleotide sequence ID" value="NZ_NOKA02000050.1"/>
</dbReference>
<dbReference type="PIRSF" id="PIRSF006268">
    <property type="entry name" value="ApbE"/>
    <property type="match status" value="1"/>
</dbReference>
<dbReference type="PANTHER" id="PTHR30040">
    <property type="entry name" value="THIAMINE BIOSYNTHESIS LIPOPROTEIN APBE"/>
    <property type="match status" value="1"/>
</dbReference>
<protein>
    <recommendedName>
        <fullName evidence="2 10">FAD:protein FMN transferase</fullName>
        <ecNumber evidence="1 10">2.7.1.180</ecNumber>
    </recommendedName>
    <alternativeName>
        <fullName evidence="8 10">Flavin transferase</fullName>
    </alternativeName>
</protein>
<evidence type="ECO:0000256" key="10">
    <source>
        <dbReference type="PIRNR" id="PIRNR006268"/>
    </source>
</evidence>
<dbReference type="Proteomes" id="UP000216411">
    <property type="component" value="Unassembled WGS sequence"/>
</dbReference>
<comment type="similarity">
    <text evidence="10">Belongs to the ApbE family.</text>
</comment>
<keyword evidence="3 10" id="KW-0285">Flavoprotein</keyword>
<organism evidence="13 14">
    <name type="scientific">Lachnotalea glycerini</name>
    <dbReference type="NCBI Taxonomy" id="1763509"/>
    <lineage>
        <taxon>Bacteria</taxon>
        <taxon>Bacillati</taxon>
        <taxon>Bacillota</taxon>
        <taxon>Clostridia</taxon>
        <taxon>Lachnospirales</taxon>
        <taxon>Lachnospiraceae</taxon>
        <taxon>Lachnotalea</taxon>
    </lineage>
</organism>
<evidence type="ECO:0000256" key="7">
    <source>
        <dbReference type="ARBA" id="ARBA00022842"/>
    </source>
</evidence>
<keyword evidence="6 10" id="KW-0274">FAD</keyword>
<comment type="cofactor">
    <cofactor evidence="11">
        <name>Mg(2+)</name>
        <dbReference type="ChEBI" id="CHEBI:18420"/>
    </cofactor>
    <cofactor evidence="11">
        <name>Mn(2+)</name>
        <dbReference type="ChEBI" id="CHEBI:29035"/>
    </cofactor>
    <text evidence="11">Magnesium. Can also use manganese.</text>
</comment>
<evidence type="ECO:0000313" key="14">
    <source>
        <dbReference type="Proteomes" id="UP000216411"/>
    </source>
</evidence>
<evidence type="ECO:0000256" key="1">
    <source>
        <dbReference type="ARBA" id="ARBA00011955"/>
    </source>
</evidence>
<reference evidence="13 14" key="1">
    <citation type="journal article" date="2017" name="Genome Announc.">
        <title>Draft Genome Sequence of a Sporulating and Motile Strain of Lachnotalea glycerini Isolated from Water in Quebec City, Canada.</title>
        <authorList>
            <person name="Maheux A.F."/>
            <person name="Boudreau D.K."/>
            <person name="Berube E."/>
            <person name="Boissinot M."/>
            <person name="Raymond F."/>
            <person name="Brodeur S."/>
            <person name="Corbeil J."/>
            <person name="Isabel S."/>
            <person name="Omar R.F."/>
            <person name="Bergeron M.G."/>
        </authorList>
    </citation>
    <scope>NUCLEOTIDE SEQUENCE [LARGE SCALE GENOMIC DNA]</scope>
    <source>
        <strain evidence="13 14">CCRI-19302</strain>
    </source>
</reference>
<dbReference type="Gene3D" id="3.10.520.10">
    <property type="entry name" value="ApbE-like domains"/>
    <property type="match status" value="1"/>
</dbReference>
<evidence type="ECO:0000256" key="2">
    <source>
        <dbReference type="ARBA" id="ARBA00016337"/>
    </source>
</evidence>
<dbReference type="EC" id="2.7.1.180" evidence="1 10"/>
<feature type="chain" id="PRO_5039906712" description="FAD:protein FMN transferase" evidence="12">
    <location>
        <begin position="26"/>
        <end position="352"/>
    </location>
</feature>
<comment type="catalytic activity">
    <reaction evidence="9 10">
        <text>L-threonyl-[protein] + FAD = FMN-L-threonyl-[protein] + AMP + H(+)</text>
        <dbReference type="Rhea" id="RHEA:36847"/>
        <dbReference type="Rhea" id="RHEA-COMP:11060"/>
        <dbReference type="Rhea" id="RHEA-COMP:11061"/>
        <dbReference type="ChEBI" id="CHEBI:15378"/>
        <dbReference type="ChEBI" id="CHEBI:30013"/>
        <dbReference type="ChEBI" id="CHEBI:57692"/>
        <dbReference type="ChEBI" id="CHEBI:74257"/>
        <dbReference type="ChEBI" id="CHEBI:456215"/>
        <dbReference type="EC" id="2.7.1.180"/>
    </reaction>
</comment>
<accession>A0A371JBL3</accession>